<evidence type="ECO:0000256" key="1">
    <source>
        <dbReference type="SAM" id="Coils"/>
    </source>
</evidence>
<reference evidence="2 3" key="2">
    <citation type="journal article" date="2011" name="Stand. Genomic Sci.">
        <title>Complete genome sequence of Ferroglobus placidus AEDII12DO.</title>
        <authorList>
            <person name="Anderson I."/>
            <person name="Risso C."/>
            <person name="Holmes D."/>
            <person name="Lucas S."/>
            <person name="Copeland A."/>
            <person name="Lapidus A."/>
            <person name="Cheng J.F."/>
            <person name="Bruce D."/>
            <person name="Goodwin L."/>
            <person name="Pitluck S."/>
            <person name="Saunders E."/>
            <person name="Brettin T."/>
            <person name="Detter J.C."/>
            <person name="Han C."/>
            <person name="Tapia R."/>
            <person name="Larimer F."/>
            <person name="Land M."/>
            <person name="Hauser L."/>
            <person name="Woyke T."/>
            <person name="Lovley D."/>
            <person name="Kyrpides N."/>
            <person name="Ivanova N."/>
        </authorList>
    </citation>
    <scope>NUCLEOTIDE SEQUENCE [LARGE SCALE GENOMIC DNA]</scope>
    <source>
        <strain evidence="3">DSM 10642 / AEDII12DO</strain>
    </source>
</reference>
<name>D3RZJ6_FERPA</name>
<proteinExistence type="predicted"/>
<keyword evidence="1" id="KW-0175">Coiled coil</keyword>
<organism evidence="2 3">
    <name type="scientific">Ferroglobus placidus (strain DSM 10642 / AEDII12DO)</name>
    <dbReference type="NCBI Taxonomy" id="589924"/>
    <lineage>
        <taxon>Archaea</taxon>
        <taxon>Methanobacteriati</taxon>
        <taxon>Methanobacteriota</taxon>
        <taxon>Archaeoglobi</taxon>
        <taxon>Archaeoglobales</taxon>
        <taxon>Archaeoglobaceae</taxon>
        <taxon>Ferroglobus</taxon>
    </lineage>
</organism>
<dbReference type="STRING" id="589924.Ferp_1766"/>
<accession>D3RZJ6</accession>
<evidence type="ECO:0000313" key="2">
    <source>
        <dbReference type="EMBL" id="ADC65909.1"/>
    </source>
</evidence>
<protein>
    <submittedName>
        <fullName evidence="2">Uncharacterized protein</fullName>
    </submittedName>
</protein>
<gene>
    <name evidence="2" type="ordered locus">Ferp_1766</name>
</gene>
<dbReference type="Proteomes" id="UP000002613">
    <property type="component" value="Chromosome"/>
</dbReference>
<dbReference type="PaxDb" id="589924-Ferp_1766"/>
<dbReference type="AlphaFoldDB" id="D3RZJ6"/>
<reference evidence="3" key="1">
    <citation type="submission" date="2010-02" db="EMBL/GenBank/DDBJ databases">
        <title>Complete sequence of Ferroglobus placidus DSM 10642.</title>
        <authorList>
            <consortium name="US DOE Joint Genome Institute"/>
            <person name="Lucas S."/>
            <person name="Copeland A."/>
            <person name="Lapidus A."/>
            <person name="Cheng J.-F."/>
            <person name="Bruce D."/>
            <person name="Goodwin L."/>
            <person name="Pitluck S."/>
            <person name="Saunders E."/>
            <person name="Brettin T."/>
            <person name="Detter J.C."/>
            <person name="Han C."/>
            <person name="Tapia R."/>
            <person name="Larimer F."/>
            <person name="Land M."/>
            <person name="Hauser L."/>
            <person name="Kyrpides N."/>
            <person name="Ivanova N."/>
            <person name="Holmes D."/>
            <person name="Lovley D."/>
            <person name="Kyrpides N."/>
            <person name="Anderson I.J."/>
            <person name="Woyke T."/>
        </authorList>
    </citation>
    <scope>NUCLEOTIDE SEQUENCE [LARGE SCALE GENOMIC DNA]</scope>
    <source>
        <strain evidence="3">DSM 10642 / AEDII12DO</strain>
    </source>
</reference>
<sequence>MFLENKFEFLKGEIERAKEEYERRIEEIDREVDEIFRNLEKSGKKITNRILLNQILDDYIQKKLGKGEMEILKEIDISAKKKERIVFARYGKFNVLLRIIYKGENNFQILNCELYVV</sequence>
<feature type="coiled-coil region" evidence="1">
    <location>
        <begin position="7"/>
        <end position="38"/>
    </location>
</feature>
<dbReference type="EMBL" id="CP001899">
    <property type="protein sequence ID" value="ADC65909.1"/>
    <property type="molecule type" value="Genomic_DNA"/>
</dbReference>
<evidence type="ECO:0000313" key="3">
    <source>
        <dbReference type="Proteomes" id="UP000002613"/>
    </source>
</evidence>
<keyword evidence="3" id="KW-1185">Reference proteome</keyword>
<dbReference type="HOGENOM" id="CLU_2079323_0_0_2"/>
<dbReference type="KEGG" id="fpl:Ferp_1766"/>